<accession>A0A914IBW7</accession>
<reference evidence="3" key="1">
    <citation type="submission" date="2022-11" db="UniProtKB">
        <authorList>
            <consortium name="WormBaseParasite"/>
        </authorList>
    </citation>
    <scope>IDENTIFICATION</scope>
</reference>
<sequence length="216" mass="23699">MALALAHLRKTSGSSSAAPSGMASMDIRHSELTLCQFVDTNSYTLLRIRLSLCDAADVFHGDSFVEFNRVNPWNGSAELDGVGCEQLEQLGFDPFGHPSASVEIINTRLDIVQELVKNQAMCDRIRSILSNLHDLQQLISLYGQLQQQQKQQQQQQQQQRQSNFSGVGGTFFDAVRAAADDGQPQQQQQQQPPPSWLPVPPGLLPLCGTIGRLGIG</sequence>
<dbReference type="SUPFAM" id="SSF48334">
    <property type="entry name" value="DNA repair protein MutS, domain III"/>
    <property type="match status" value="1"/>
</dbReference>
<dbReference type="Gene3D" id="1.10.1420.10">
    <property type="match status" value="1"/>
</dbReference>
<dbReference type="InterPro" id="IPR036187">
    <property type="entry name" value="DNA_mismatch_repair_MutS_sf"/>
</dbReference>
<organism evidence="2 3">
    <name type="scientific">Globodera rostochiensis</name>
    <name type="common">Golden nematode worm</name>
    <name type="synonym">Heterodera rostochiensis</name>
    <dbReference type="NCBI Taxonomy" id="31243"/>
    <lineage>
        <taxon>Eukaryota</taxon>
        <taxon>Metazoa</taxon>
        <taxon>Ecdysozoa</taxon>
        <taxon>Nematoda</taxon>
        <taxon>Chromadorea</taxon>
        <taxon>Rhabditida</taxon>
        <taxon>Tylenchina</taxon>
        <taxon>Tylenchomorpha</taxon>
        <taxon>Tylenchoidea</taxon>
        <taxon>Heteroderidae</taxon>
        <taxon>Heteroderinae</taxon>
        <taxon>Globodera</taxon>
    </lineage>
</organism>
<evidence type="ECO:0000256" key="1">
    <source>
        <dbReference type="SAM" id="MobiDB-lite"/>
    </source>
</evidence>
<keyword evidence="2" id="KW-1185">Reference proteome</keyword>
<dbReference type="WBParaSite" id="Gr19_v10_g8510.t1">
    <property type="protein sequence ID" value="Gr19_v10_g8510.t1"/>
    <property type="gene ID" value="Gr19_v10_g8510"/>
</dbReference>
<proteinExistence type="predicted"/>
<evidence type="ECO:0000313" key="3">
    <source>
        <dbReference type="WBParaSite" id="Gr19_v10_g8510.t1"/>
    </source>
</evidence>
<evidence type="ECO:0000313" key="2">
    <source>
        <dbReference type="Proteomes" id="UP000887572"/>
    </source>
</evidence>
<name>A0A914IBW7_GLORO</name>
<feature type="region of interest" description="Disordered" evidence="1">
    <location>
        <begin position="177"/>
        <end position="201"/>
    </location>
</feature>
<dbReference type="AlphaFoldDB" id="A0A914IBW7"/>
<feature type="compositionally biased region" description="Pro residues" evidence="1">
    <location>
        <begin position="191"/>
        <end position="201"/>
    </location>
</feature>
<protein>
    <submittedName>
        <fullName evidence="3">Uncharacterized protein</fullName>
    </submittedName>
</protein>
<dbReference type="Proteomes" id="UP000887572">
    <property type="component" value="Unplaced"/>
</dbReference>